<dbReference type="AlphaFoldDB" id="A0A0E9XPY3"/>
<protein>
    <submittedName>
        <fullName evidence="1">Uncharacterized protein</fullName>
    </submittedName>
</protein>
<proteinExistence type="predicted"/>
<reference evidence="1" key="2">
    <citation type="journal article" date="2015" name="Fish Shellfish Immunol.">
        <title>Early steps in the European eel (Anguilla anguilla)-Vibrio vulnificus interaction in the gills: Role of the RtxA13 toxin.</title>
        <authorList>
            <person name="Callol A."/>
            <person name="Pajuelo D."/>
            <person name="Ebbesson L."/>
            <person name="Teles M."/>
            <person name="MacKenzie S."/>
            <person name="Amaro C."/>
        </authorList>
    </citation>
    <scope>NUCLEOTIDE SEQUENCE</scope>
</reference>
<reference evidence="1" key="1">
    <citation type="submission" date="2014-11" db="EMBL/GenBank/DDBJ databases">
        <authorList>
            <person name="Amaro Gonzalez C."/>
        </authorList>
    </citation>
    <scope>NUCLEOTIDE SEQUENCE</scope>
</reference>
<organism evidence="1">
    <name type="scientific">Anguilla anguilla</name>
    <name type="common">European freshwater eel</name>
    <name type="synonym">Muraena anguilla</name>
    <dbReference type="NCBI Taxonomy" id="7936"/>
    <lineage>
        <taxon>Eukaryota</taxon>
        <taxon>Metazoa</taxon>
        <taxon>Chordata</taxon>
        <taxon>Craniata</taxon>
        <taxon>Vertebrata</taxon>
        <taxon>Euteleostomi</taxon>
        <taxon>Actinopterygii</taxon>
        <taxon>Neopterygii</taxon>
        <taxon>Teleostei</taxon>
        <taxon>Anguilliformes</taxon>
        <taxon>Anguillidae</taxon>
        <taxon>Anguilla</taxon>
    </lineage>
</organism>
<evidence type="ECO:0000313" key="1">
    <source>
        <dbReference type="EMBL" id="JAI04720.1"/>
    </source>
</evidence>
<accession>A0A0E9XPY3</accession>
<dbReference type="EMBL" id="GBXM01003858">
    <property type="protein sequence ID" value="JAI04720.1"/>
    <property type="molecule type" value="Transcribed_RNA"/>
</dbReference>
<sequence length="26" mass="3035">MYSKHVCSLIHPQVPTHPTWTEISWG</sequence>
<name>A0A0E9XPY3_ANGAN</name>